<dbReference type="Proteomes" id="UP000308652">
    <property type="component" value="Unassembled WGS sequence"/>
</dbReference>
<name>A0A5C3LNS0_9AGAR</name>
<evidence type="ECO:0000313" key="4">
    <source>
        <dbReference type="Proteomes" id="UP000308652"/>
    </source>
</evidence>
<dbReference type="InterPro" id="IPR017795">
    <property type="entry name" value="ABBA_NscD-like"/>
</dbReference>
<proteinExistence type="inferred from homology"/>
<dbReference type="NCBIfam" id="TIGR03429">
    <property type="entry name" value="arom_pren_DMATS"/>
    <property type="match status" value="1"/>
</dbReference>
<dbReference type="Pfam" id="PF11991">
    <property type="entry name" value="Trp_DMAT"/>
    <property type="match status" value="1"/>
</dbReference>
<dbReference type="GO" id="GO:0009820">
    <property type="term" value="P:alkaloid metabolic process"/>
    <property type="evidence" value="ECO:0007669"/>
    <property type="project" value="InterPro"/>
</dbReference>
<dbReference type="CDD" id="cd13929">
    <property type="entry name" value="PT-DMATS_CymD"/>
    <property type="match status" value="1"/>
</dbReference>
<sequence length="512" mass="57026">MDNLFEDRCFFPRGPSSRVYPETGPNYEASRSHIQAIASSLLGRDVSLSTENLGSTSALSPLPIYNALSSLLPFNSYQTEFFWKKLAKPFASMIDTAGFTPAIQCRFLTFVYARVLGMMGPSNENGSNSYMTIDGSPAELSWVIPRRKVAKGALTRQVRFAIEPIDPRSGRPLRGSTVLDYLTTTRGSLGGVVTCDKGGMSWRKSTERFLFPEDDGSEVPEGSRFFVGFDFSQEGNVTLKAYYIPAPSPYSSSFLSASKSCPMPSPISLWDTDYTAVRKLVSRIDRGLLKPFDNLLSYFDTLDESHKPRIQILSVDCVRNGQNRLKIYCRPKTGNSWSDAKRSFTLGGRIEGPVVEHALGRLETLWNNLFPFANSSIDKDLDSMIDSTTYGEENGIKVTQNQHPVGGLLYYYSLIAGNETVFPKIYLPVTHYCASDLSITEAIERFYDDEEVKISGPDGGERGQGWVSREVAKAFDHRKLSEKTGIHTYVTFGLKANGWDLTSYFSPEPWAS</sequence>
<dbReference type="SFLD" id="SFLDS00036">
    <property type="entry name" value="Aromatic_Prenyltransferase"/>
    <property type="match status" value="1"/>
</dbReference>
<dbReference type="OrthoDB" id="3354387at2759"/>
<gene>
    <name evidence="3" type="ORF">BDQ12DRAFT_637270</name>
</gene>
<evidence type="ECO:0000256" key="1">
    <source>
        <dbReference type="ARBA" id="ARBA00010209"/>
    </source>
</evidence>
<evidence type="ECO:0000313" key="3">
    <source>
        <dbReference type="EMBL" id="TFK33626.1"/>
    </source>
</evidence>
<evidence type="ECO:0000256" key="2">
    <source>
        <dbReference type="ARBA" id="ARBA00022679"/>
    </source>
</evidence>
<organism evidence="3 4">
    <name type="scientific">Crucibulum laeve</name>
    <dbReference type="NCBI Taxonomy" id="68775"/>
    <lineage>
        <taxon>Eukaryota</taxon>
        <taxon>Fungi</taxon>
        <taxon>Dikarya</taxon>
        <taxon>Basidiomycota</taxon>
        <taxon>Agaricomycotina</taxon>
        <taxon>Agaricomycetes</taxon>
        <taxon>Agaricomycetidae</taxon>
        <taxon>Agaricales</taxon>
        <taxon>Agaricineae</taxon>
        <taxon>Nidulariaceae</taxon>
        <taxon>Crucibulum</taxon>
    </lineage>
</organism>
<dbReference type="EMBL" id="ML213644">
    <property type="protein sequence ID" value="TFK33626.1"/>
    <property type="molecule type" value="Genomic_DNA"/>
</dbReference>
<keyword evidence="2 3" id="KW-0808">Transferase</keyword>
<dbReference type="PANTHER" id="PTHR40627:SF4">
    <property type="entry name" value="PRENYLTRANSFERASE ASQH1-RELATED"/>
    <property type="match status" value="1"/>
</dbReference>
<protein>
    <submittedName>
        <fullName evidence="3">Tryptophan dimethylallyltransferase-domain-containing protein</fullName>
    </submittedName>
</protein>
<dbReference type="GO" id="GO:0016765">
    <property type="term" value="F:transferase activity, transferring alkyl or aryl (other than methyl) groups"/>
    <property type="evidence" value="ECO:0007669"/>
    <property type="project" value="InterPro"/>
</dbReference>
<accession>A0A5C3LNS0</accession>
<keyword evidence="4" id="KW-1185">Reference proteome</keyword>
<dbReference type="AlphaFoldDB" id="A0A5C3LNS0"/>
<reference evidence="3 4" key="1">
    <citation type="journal article" date="2019" name="Nat. Ecol. Evol.">
        <title>Megaphylogeny resolves global patterns of mushroom evolution.</title>
        <authorList>
            <person name="Varga T."/>
            <person name="Krizsan K."/>
            <person name="Foldi C."/>
            <person name="Dima B."/>
            <person name="Sanchez-Garcia M."/>
            <person name="Sanchez-Ramirez S."/>
            <person name="Szollosi G.J."/>
            <person name="Szarkandi J.G."/>
            <person name="Papp V."/>
            <person name="Albert L."/>
            <person name="Andreopoulos W."/>
            <person name="Angelini C."/>
            <person name="Antonin V."/>
            <person name="Barry K.W."/>
            <person name="Bougher N.L."/>
            <person name="Buchanan P."/>
            <person name="Buyck B."/>
            <person name="Bense V."/>
            <person name="Catcheside P."/>
            <person name="Chovatia M."/>
            <person name="Cooper J."/>
            <person name="Damon W."/>
            <person name="Desjardin D."/>
            <person name="Finy P."/>
            <person name="Geml J."/>
            <person name="Haridas S."/>
            <person name="Hughes K."/>
            <person name="Justo A."/>
            <person name="Karasinski D."/>
            <person name="Kautmanova I."/>
            <person name="Kiss B."/>
            <person name="Kocsube S."/>
            <person name="Kotiranta H."/>
            <person name="LaButti K.M."/>
            <person name="Lechner B.E."/>
            <person name="Liimatainen K."/>
            <person name="Lipzen A."/>
            <person name="Lukacs Z."/>
            <person name="Mihaltcheva S."/>
            <person name="Morgado L.N."/>
            <person name="Niskanen T."/>
            <person name="Noordeloos M.E."/>
            <person name="Ohm R.A."/>
            <person name="Ortiz-Santana B."/>
            <person name="Ovrebo C."/>
            <person name="Racz N."/>
            <person name="Riley R."/>
            <person name="Savchenko A."/>
            <person name="Shiryaev A."/>
            <person name="Soop K."/>
            <person name="Spirin V."/>
            <person name="Szebenyi C."/>
            <person name="Tomsovsky M."/>
            <person name="Tulloss R.E."/>
            <person name="Uehling J."/>
            <person name="Grigoriev I.V."/>
            <person name="Vagvolgyi C."/>
            <person name="Papp T."/>
            <person name="Martin F.M."/>
            <person name="Miettinen O."/>
            <person name="Hibbett D.S."/>
            <person name="Nagy L.G."/>
        </authorList>
    </citation>
    <scope>NUCLEOTIDE SEQUENCE [LARGE SCALE GENOMIC DNA]</scope>
    <source>
        <strain evidence="3 4">CBS 166.37</strain>
    </source>
</reference>
<dbReference type="SFLD" id="SFLDG01162">
    <property type="entry name" value="I"/>
    <property type="match status" value="1"/>
</dbReference>
<comment type="similarity">
    <text evidence="1">Belongs to the tryptophan dimethylallyltransferase family.</text>
</comment>
<dbReference type="PANTHER" id="PTHR40627">
    <property type="entry name" value="INDOLE PRENYLTRANSFERASE TDIB-RELATED"/>
    <property type="match status" value="1"/>
</dbReference>
<dbReference type="InterPro" id="IPR033964">
    <property type="entry name" value="ABBA"/>
</dbReference>